<dbReference type="InterPro" id="IPR006059">
    <property type="entry name" value="SBP"/>
</dbReference>
<dbReference type="GO" id="GO:0055052">
    <property type="term" value="C:ATP-binding cassette (ABC) transporter complex, substrate-binding subunit-containing"/>
    <property type="evidence" value="ECO:0007669"/>
    <property type="project" value="TreeGrafter"/>
</dbReference>
<evidence type="ECO:0000256" key="2">
    <source>
        <dbReference type="ARBA" id="ARBA00022448"/>
    </source>
</evidence>
<proteinExistence type="inferred from homology"/>
<dbReference type="GO" id="GO:1901982">
    <property type="term" value="F:maltose binding"/>
    <property type="evidence" value="ECO:0007669"/>
    <property type="project" value="TreeGrafter"/>
</dbReference>
<evidence type="ECO:0000256" key="1">
    <source>
        <dbReference type="ARBA" id="ARBA00008520"/>
    </source>
</evidence>
<comment type="similarity">
    <text evidence="1">Belongs to the bacterial solute-binding protein 1 family.</text>
</comment>
<organism evidence="4 5">
    <name type="scientific">Ruania alkalisoli</name>
    <dbReference type="NCBI Taxonomy" id="2779775"/>
    <lineage>
        <taxon>Bacteria</taxon>
        <taxon>Bacillati</taxon>
        <taxon>Actinomycetota</taxon>
        <taxon>Actinomycetes</taxon>
        <taxon>Micrococcales</taxon>
        <taxon>Ruaniaceae</taxon>
        <taxon>Ruania</taxon>
    </lineage>
</organism>
<name>A0A7M1SYT3_9MICO</name>
<dbReference type="GO" id="GO:0042956">
    <property type="term" value="P:maltodextrin transmembrane transport"/>
    <property type="evidence" value="ECO:0007669"/>
    <property type="project" value="TreeGrafter"/>
</dbReference>
<dbReference type="GO" id="GO:0015768">
    <property type="term" value="P:maltose transport"/>
    <property type="evidence" value="ECO:0007669"/>
    <property type="project" value="TreeGrafter"/>
</dbReference>
<evidence type="ECO:0000256" key="3">
    <source>
        <dbReference type="ARBA" id="ARBA00022729"/>
    </source>
</evidence>
<keyword evidence="2" id="KW-0813">Transport</keyword>
<dbReference type="PANTHER" id="PTHR30061:SF50">
    <property type="entry name" value="MALTOSE_MALTODEXTRIN-BINDING PERIPLASMIC PROTEIN"/>
    <property type="match status" value="1"/>
</dbReference>
<evidence type="ECO:0000313" key="4">
    <source>
        <dbReference type="EMBL" id="QOR72740.1"/>
    </source>
</evidence>
<evidence type="ECO:0000313" key="5">
    <source>
        <dbReference type="Proteomes" id="UP000593758"/>
    </source>
</evidence>
<dbReference type="Proteomes" id="UP000593758">
    <property type="component" value="Chromosome"/>
</dbReference>
<dbReference type="SUPFAM" id="SSF53850">
    <property type="entry name" value="Periplasmic binding protein-like II"/>
    <property type="match status" value="1"/>
</dbReference>
<sequence length="441" mass="46668">MTSTNRNRRTFATGLSRRNLLGLGGALGLGGLGLTACSDGGGTDPGAAGEPSGEGGQDFTFTSFALSEDPPKVWLEQTVADYASDEGISITASSYAYNEALNQMILQSRGGELSGVAHLDIAWLAPMVATGTLVDLSTYTRDAGYTEASLGTGQFDGVQYGIPWTTAAIGLIGNSELLEQAGVDFVPSTLTEFEEVLREVKSLGSDIVPYAASTEVAQLKDFIVWMQTFGSAVVEDGRCTVGDEASIEAMTWYKKLYTDGLIAPDIERSAARNLFSQGRTAYYDDAPIGSAIVVTNSPDADIRSKMIPVARPVRNAGDVPQALAWGHVLVVTDGEESTSGAEFAQWLTSDPDTILGYFDASSNPPTTTEGLESPEVQEDEFLTAFTDNITATATPSPFWEFTEYAQMETAVADSVQAVLLGNQTPEEGMRSAGEAVNALIS</sequence>
<dbReference type="KEGG" id="halt:IM660_11650"/>
<dbReference type="Pfam" id="PF13416">
    <property type="entry name" value="SBP_bac_8"/>
    <property type="match status" value="1"/>
</dbReference>
<dbReference type="InterPro" id="IPR006311">
    <property type="entry name" value="TAT_signal"/>
</dbReference>
<dbReference type="AlphaFoldDB" id="A0A7M1SYT3"/>
<dbReference type="PROSITE" id="PS51318">
    <property type="entry name" value="TAT"/>
    <property type="match status" value="1"/>
</dbReference>
<dbReference type="EMBL" id="CP063169">
    <property type="protein sequence ID" value="QOR72740.1"/>
    <property type="molecule type" value="Genomic_DNA"/>
</dbReference>
<protein>
    <submittedName>
        <fullName evidence="4">Extracellular solute-binding protein</fullName>
    </submittedName>
</protein>
<reference evidence="4 5" key="1">
    <citation type="submission" date="2020-10" db="EMBL/GenBank/DDBJ databases">
        <title>Haloactinobacterium sp. RN3S43, a bacterium isolated from saline soil.</title>
        <authorList>
            <person name="Sun J.-Q."/>
        </authorList>
    </citation>
    <scope>NUCLEOTIDE SEQUENCE [LARGE SCALE GENOMIC DNA]</scope>
    <source>
        <strain evidence="4 5">RN3S43</strain>
    </source>
</reference>
<gene>
    <name evidence="4" type="ORF">IM660_11650</name>
</gene>
<dbReference type="PANTHER" id="PTHR30061">
    <property type="entry name" value="MALTOSE-BINDING PERIPLASMIC PROTEIN"/>
    <property type="match status" value="1"/>
</dbReference>
<keyword evidence="3" id="KW-0732">Signal</keyword>
<dbReference type="Gene3D" id="3.40.190.10">
    <property type="entry name" value="Periplasmic binding protein-like II"/>
    <property type="match status" value="2"/>
</dbReference>
<accession>A0A7M1SYT3</accession>
<keyword evidence="5" id="KW-1185">Reference proteome</keyword>